<evidence type="ECO:0000256" key="1">
    <source>
        <dbReference type="ARBA" id="ARBA00004123"/>
    </source>
</evidence>
<evidence type="ECO:0000256" key="2">
    <source>
        <dbReference type="ARBA" id="ARBA00006149"/>
    </source>
</evidence>
<dbReference type="InterPro" id="IPR002052">
    <property type="entry name" value="DNA_methylase_N6_adenine_CS"/>
</dbReference>
<comment type="subcellular location">
    <subcellularLocation>
        <location evidence="1">Nucleus</location>
    </subcellularLocation>
</comment>
<feature type="domain" description="Methyltransferase small" evidence="7">
    <location>
        <begin position="46"/>
        <end position="131"/>
    </location>
</feature>
<dbReference type="Pfam" id="PF05175">
    <property type="entry name" value="MTS"/>
    <property type="match status" value="1"/>
</dbReference>
<name>A0AAV0BHW1_PHAPC</name>
<evidence type="ECO:0000313" key="9">
    <source>
        <dbReference type="Proteomes" id="UP001153365"/>
    </source>
</evidence>
<dbReference type="GO" id="GO:0008757">
    <property type="term" value="F:S-adenosylmethionine-dependent methyltransferase activity"/>
    <property type="evidence" value="ECO:0007669"/>
    <property type="project" value="TreeGrafter"/>
</dbReference>
<dbReference type="AlphaFoldDB" id="A0AAV0BHW1"/>
<keyword evidence="3 8" id="KW-0489">Methyltransferase</keyword>
<evidence type="ECO:0000256" key="5">
    <source>
        <dbReference type="ARBA" id="ARBA00022691"/>
    </source>
</evidence>
<dbReference type="PANTHER" id="PTHR45875:SF1">
    <property type="entry name" value="METHYLTRANSFERASE N6AMT1"/>
    <property type="match status" value="1"/>
</dbReference>
<dbReference type="InterPro" id="IPR052190">
    <property type="entry name" value="Euk-Arch_PrmC-MTase"/>
</dbReference>
<dbReference type="GO" id="GO:0032259">
    <property type="term" value="P:methylation"/>
    <property type="evidence" value="ECO:0007669"/>
    <property type="project" value="UniProtKB-KW"/>
</dbReference>
<dbReference type="InterPro" id="IPR007848">
    <property type="entry name" value="Small_mtfrase_dom"/>
</dbReference>
<keyword evidence="9" id="KW-1185">Reference proteome</keyword>
<reference evidence="8" key="1">
    <citation type="submission" date="2022-06" db="EMBL/GenBank/DDBJ databases">
        <authorList>
            <consortium name="SYNGENTA / RWTH Aachen University"/>
        </authorList>
    </citation>
    <scope>NUCLEOTIDE SEQUENCE</scope>
</reference>
<dbReference type="FunFam" id="3.40.50.150:FF:000077">
    <property type="entry name" value="HemK methyltransferase family member 2"/>
    <property type="match status" value="1"/>
</dbReference>
<evidence type="ECO:0000256" key="6">
    <source>
        <dbReference type="ARBA" id="ARBA00023242"/>
    </source>
</evidence>
<comment type="similarity">
    <text evidence="2">Belongs to the eukaryotic/archaeal PrmC-related family.</text>
</comment>
<protein>
    <submittedName>
        <fullName evidence="8">Methylase</fullName>
    </submittedName>
</protein>
<keyword evidence="6" id="KW-0539">Nucleus</keyword>
<evidence type="ECO:0000313" key="8">
    <source>
        <dbReference type="EMBL" id="CAH7686926.1"/>
    </source>
</evidence>
<dbReference type="PROSITE" id="PS00092">
    <property type="entry name" value="N6_MTASE"/>
    <property type="match status" value="1"/>
</dbReference>
<sequence length="222" mass="24518">MLPTPDTSHLSRQDFENVYEPAEDTFVLLDALEADIDLITKNQPLVSLEIGSGSGCVSVFVESLLKSIPMVHLCTDINPLALRATDRTYHQNSLPTPNLIQTSLSAGLRIDRSIDLLVFNPPYVETEEAEYSRANSDAKISASWAGGTNGLQLINTLLNDLDSILSPSSGTLYMVAVKENNPEEIVHRMKCKGFEAAIILKRRAGREHLHVLRISRHLNAQN</sequence>
<evidence type="ECO:0000256" key="3">
    <source>
        <dbReference type="ARBA" id="ARBA00022603"/>
    </source>
</evidence>
<dbReference type="PANTHER" id="PTHR45875">
    <property type="entry name" value="METHYLTRANSFERASE N6AMT1"/>
    <property type="match status" value="1"/>
</dbReference>
<dbReference type="SUPFAM" id="SSF53335">
    <property type="entry name" value="S-adenosyl-L-methionine-dependent methyltransferases"/>
    <property type="match status" value="1"/>
</dbReference>
<comment type="caution">
    <text evidence="8">The sequence shown here is derived from an EMBL/GenBank/DDBJ whole genome shotgun (WGS) entry which is preliminary data.</text>
</comment>
<dbReference type="Proteomes" id="UP001153365">
    <property type="component" value="Unassembled WGS sequence"/>
</dbReference>
<keyword evidence="5" id="KW-0949">S-adenosyl-L-methionine</keyword>
<proteinExistence type="inferred from homology"/>
<dbReference type="InterPro" id="IPR029063">
    <property type="entry name" value="SAM-dependent_MTases_sf"/>
</dbReference>
<dbReference type="GO" id="GO:0035657">
    <property type="term" value="C:eRF1 methyltransferase complex"/>
    <property type="evidence" value="ECO:0007669"/>
    <property type="project" value="TreeGrafter"/>
</dbReference>
<dbReference type="GO" id="GO:0008276">
    <property type="term" value="F:protein methyltransferase activity"/>
    <property type="evidence" value="ECO:0007669"/>
    <property type="project" value="TreeGrafter"/>
</dbReference>
<accession>A0AAV0BHW1</accession>
<keyword evidence="4" id="KW-0808">Transferase</keyword>
<evidence type="ECO:0000259" key="7">
    <source>
        <dbReference type="Pfam" id="PF05175"/>
    </source>
</evidence>
<organism evidence="8 9">
    <name type="scientific">Phakopsora pachyrhizi</name>
    <name type="common">Asian soybean rust disease fungus</name>
    <dbReference type="NCBI Taxonomy" id="170000"/>
    <lineage>
        <taxon>Eukaryota</taxon>
        <taxon>Fungi</taxon>
        <taxon>Dikarya</taxon>
        <taxon>Basidiomycota</taxon>
        <taxon>Pucciniomycotina</taxon>
        <taxon>Pucciniomycetes</taxon>
        <taxon>Pucciniales</taxon>
        <taxon>Phakopsoraceae</taxon>
        <taxon>Phakopsora</taxon>
    </lineage>
</organism>
<dbReference type="Gene3D" id="3.40.50.150">
    <property type="entry name" value="Vaccinia Virus protein VP39"/>
    <property type="match status" value="1"/>
</dbReference>
<dbReference type="EMBL" id="CALTRL010005823">
    <property type="protein sequence ID" value="CAH7686926.1"/>
    <property type="molecule type" value="Genomic_DNA"/>
</dbReference>
<dbReference type="GO" id="GO:0003676">
    <property type="term" value="F:nucleic acid binding"/>
    <property type="evidence" value="ECO:0007669"/>
    <property type="project" value="InterPro"/>
</dbReference>
<dbReference type="GO" id="GO:0005634">
    <property type="term" value="C:nucleus"/>
    <property type="evidence" value="ECO:0007669"/>
    <property type="project" value="UniProtKB-SubCell"/>
</dbReference>
<evidence type="ECO:0000256" key="4">
    <source>
        <dbReference type="ARBA" id="ARBA00022679"/>
    </source>
</evidence>
<gene>
    <name evidence="8" type="ORF">PPACK8108_LOCUS21638</name>
</gene>